<sequence length="319" mass="35786">MDELKSRTIVAAQNLEKKFGDFPAVKGVNFEVYRGECFGLLGPNGAGKTSIAKMIYGFSPVTSGTLEVFGADIRVSARKAKARIGVVPQEDNLDPDLSVTENLLIYAGYFKINRQEAKKRVQDILAFMELSDKADAVVDHLSGGLKRRLTIGRALINQPELLILDEPTTGLDPYARHLVWQRLRKLKEAGTTLLLTTHYLEEAHQLCDRLLVIYRGEILDHGTPLELMKRHVGKEALELEIDSSLEGSLTENSGELILARQRLGDDLVFFTNEGEELVRRLQANAERWGIMIHYSRLRPTNLEDVFLKLTGESLGKEEE</sequence>
<evidence type="ECO:0000313" key="11">
    <source>
        <dbReference type="Proteomes" id="UP000323521"/>
    </source>
</evidence>
<feature type="domain" description="ABC transporter" evidence="9">
    <location>
        <begin position="10"/>
        <end position="240"/>
    </location>
</feature>
<dbReference type="Proteomes" id="UP000323521">
    <property type="component" value="Chromosome"/>
</dbReference>
<protein>
    <submittedName>
        <fullName evidence="10">ABC transporter</fullName>
    </submittedName>
</protein>
<dbReference type="Pfam" id="PF00005">
    <property type="entry name" value="ABC_tran"/>
    <property type="match status" value="1"/>
</dbReference>
<dbReference type="Gene3D" id="3.40.50.300">
    <property type="entry name" value="P-loop containing nucleotide triphosphate hydrolases"/>
    <property type="match status" value="1"/>
</dbReference>
<evidence type="ECO:0000256" key="3">
    <source>
        <dbReference type="ARBA" id="ARBA00022448"/>
    </source>
</evidence>
<comment type="similarity">
    <text evidence="2">Belongs to the ABC transporter superfamily.</text>
</comment>
<evidence type="ECO:0000256" key="8">
    <source>
        <dbReference type="ARBA" id="ARBA00023136"/>
    </source>
</evidence>
<evidence type="ECO:0000256" key="2">
    <source>
        <dbReference type="ARBA" id="ARBA00005417"/>
    </source>
</evidence>
<dbReference type="InterPro" id="IPR003593">
    <property type="entry name" value="AAA+_ATPase"/>
</dbReference>
<dbReference type="InterPro" id="IPR050763">
    <property type="entry name" value="ABC_transporter_ATP-binding"/>
</dbReference>
<dbReference type="PANTHER" id="PTHR42711">
    <property type="entry name" value="ABC TRANSPORTER ATP-BINDING PROTEIN"/>
    <property type="match status" value="1"/>
</dbReference>
<dbReference type="PANTHER" id="PTHR42711:SF5">
    <property type="entry name" value="ABC TRANSPORTER ATP-BINDING PROTEIN NATA"/>
    <property type="match status" value="1"/>
</dbReference>
<dbReference type="FunFam" id="3.40.50.300:FF:000589">
    <property type="entry name" value="ABC transporter, ATP-binding subunit"/>
    <property type="match status" value="1"/>
</dbReference>
<comment type="subcellular location">
    <subcellularLocation>
        <location evidence="1">Cell membrane</location>
    </subcellularLocation>
</comment>
<reference evidence="10 11" key="1">
    <citation type="submission" date="2016-10" db="EMBL/GenBank/DDBJ databases">
        <title>Complete Genome Sequence of Peptococcaceae strain DCMF.</title>
        <authorList>
            <person name="Edwards R.J."/>
            <person name="Holland S.I."/>
            <person name="Deshpande N.P."/>
            <person name="Wong Y.K."/>
            <person name="Ertan H."/>
            <person name="Manefield M."/>
            <person name="Russell T.L."/>
            <person name="Lee M.J."/>
        </authorList>
    </citation>
    <scope>NUCLEOTIDE SEQUENCE [LARGE SCALE GENOMIC DNA]</scope>
    <source>
        <strain evidence="10 11">DCMF</strain>
    </source>
</reference>
<dbReference type="InterPro" id="IPR027417">
    <property type="entry name" value="P-loop_NTPase"/>
</dbReference>
<proteinExistence type="inferred from homology"/>
<keyword evidence="11" id="KW-1185">Reference proteome</keyword>
<dbReference type="SUPFAM" id="SSF52540">
    <property type="entry name" value="P-loop containing nucleoside triphosphate hydrolases"/>
    <property type="match status" value="1"/>
</dbReference>
<evidence type="ECO:0000256" key="1">
    <source>
        <dbReference type="ARBA" id="ARBA00004236"/>
    </source>
</evidence>
<accession>A0A3G1KQS0</accession>
<dbReference type="SMART" id="SM00382">
    <property type="entry name" value="AAA"/>
    <property type="match status" value="1"/>
</dbReference>
<dbReference type="GO" id="GO:0016887">
    <property type="term" value="F:ATP hydrolysis activity"/>
    <property type="evidence" value="ECO:0007669"/>
    <property type="project" value="InterPro"/>
</dbReference>
<keyword evidence="4" id="KW-1003">Cell membrane</keyword>
<evidence type="ECO:0000256" key="6">
    <source>
        <dbReference type="ARBA" id="ARBA00022840"/>
    </source>
</evidence>
<evidence type="ECO:0000313" key="10">
    <source>
        <dbReference type="EMBL" id="ATW24822.1"/>
    </source>
</evidence>
<dbReference type="GO" id="GO:0005886">
    <property type="term" value="C:plasma membrane"/>
    <property type="evidence" value="ECO:0007669"/>
    <property type="project" value="UniProtKB-SubCell"/>
</dbReference>
<dbReference type="AlphaFoldDB" id="A0A3G1KQS0"/>
<gene>
    <name evidence="10" type="ORF">DCMF_08580</name>
</gene>
<keyword evidence="6" id="KW-0067">ATP-binding</keyword>
<keyword evidence="3" id="KW-0813">Transport</keyword>
<name>A0A3G1KQS0_FORW1</name>
<dbReference type="EMBL" id="CP017634">
    <property type="protein sequence ID" value="ATW24822.1"/>
    <property type="molecule type" value="Genomic_DNA"/>
</dbReference>
<dbReference type="GO" id="GO:0005524">
    <property type="term" value="F:ATP binding"/>
    <property type="evidence" value="ECO:0007669"/>
    <property type="project" value="UniProtKB-KW"/>
</dbReference>
<evidence type="ECO:0000259" key="9">
    <source>
        <dbReference type="PROSITE" id="PS50893"/>
    </source>
</evidence>
<evidence type="ECO:0000256" key="5">
    <source>
        <dbReference type="ARBA" id="ARBA00022741"/>
    </source>
</evidence>
<keyword evidence="5" id="KW-0547">Nucleotide-binding</keyword>
<keyword evidence="7" id="KW-1278">Translocase</keyword>
<keyword evidence="8" id="KW-0472">Membrane</keyword>
<evidence type="ECO:0000256" key="4">
    <source>
        <dbReference type="ARBA" id="ARBA00022475"/>
    </source>
</evidence>
<dbReference type="PROSITE" id="PS50893">
    <property type="entry name" value="ABC_TRANSPORTER_2"/>
    <property type="match status" value="1"/>
</dbReference>
<evidence type="ECO:0000256" key="7">
    <source>
        <dbReference type="ARBA" id="ARBA00022967"/>
    </source>
</evidence>
<dbReference type="KEGG" id="fwa:DCMF_08580"/>
<dbReference type="InterPro" id="IPR003439">
    <property type="entry name" value="ABC_transporter-like_ATP-bd"/>
</dbReference>
<organism evidence="10 11">
    <name type="scientific">Formimonas warabiya</name>
    <dbReference type="NCBI Taxonomy" id="1761012"/>
    <lineage>
        <taxon>Bacteria</taxon>
        <taxon>Bacillati</taxon>
        <taxon>Bacillota</taxon>
        <taxon>Clostridia</taxon>
        <taxon>Eubacteriales</taxon>
        <taxon>Peptococcaceae</taxon>
        <taxon>Candidatus Formimonas</taxon>
    </lineage>
</organism>